<feature type="region of interest" description="Disordered" evidence="1">
    <location>
        <begin position="1"/>
        <end position="46"/>
    </location>
</feature>
<dbReference type="AlphaFoldDB" id="A0A6J4LK83"/>
<dbReference type="EMBL" id="CADCTV010000489">
    <property type="protein sequence ID" value="CAA9334435.1"/>
    <property type="molecule type" value="Genomic_DNA"/>
</dbReference>
<sequence length="46" mass="4960">MSRRAHPTCRERMNPPQQPRKASQTAGGFTCTRSPPAEAPPPRGSG</sequence>
<feature type="compositionally biased region" description="Polar residues" evidence="1">
    <location>
        <begin position="20"/>
        <end position="33"/>
    </location>
</feature>
<evidence type="ECO:0000313" key="2">
    <source>
        <dbReference type="EMBL" id="CAA9334435.1"/>
    </source>
</evidence>
<organism evidence="2">
    <name type="scientific">uncultured Gemmatimonadota bacterium</name>
    <dbReference type="NCBI Taxonomy" id="203437"/>
    <lineage>
        <taxon>Bacteria</taxon>
        <taxon>Pseudomonadati</taxon>
        <taxon>Gemmatimonadota</taxon>
        <taxon>environmental samples</taxon>
    </lineage>
</organism>
<protein>
    <submittedName>
        <fullName evidence="2">Uncharacterized protein</fullName>
    </submittedName>
</protein>
<reference evidence="2" key="1">
    <citation type="submission" date="2020-02" db="EMBL/GenBank/DDBJ databases">
        <authorList>
            <person name="Meier V. D."/>
        </authorList>
    </citation>
    <scope>NUCLEOTIDE SEQUENCE</scope>
    <source>
        <strain evidence="2">AVDCRST_MAG89</strain>
    </source>
</reference>
<evidence type="ECO:0000256" key="1">
    <source>
        <dbReference type="SAM" id="MobiDB-lite"/>
    </source>
</evidence>
<name>A0A6J4LK83_9BACT</name>
<gene>
    <name evidence="2" type="ORF">AVDCRST_MAG89-2298</name>
</gene>
<accession>A0A6J4LK83</accession>
<proteinExistence type="predicted"/>
<feature type="compositionally biased region" description="Pro residues" evidence="1">
    <location>
        <begin position="37"/>
        <end position="46"/>
    </location>
</feature>